<sequence length="169" mass="19206">MPTYRSSFTDPTFRVKGAMTRGGQYYSHFDATEVPCRYPRAWTRAVKEHVAKLSKPDLYLAIRTLVITAVLYAGFYTAFPYYSKNWALWSLAAKAHVARFSQPDLYLAVRTVIITVFLYAGFFAAYPLVAKHWALWAIAICLRAGLNVRIIIIVIIIIIIIVIIINIIS</sequence>
<dbReference type="KEGG" id="csl:COCSUDRAFT_58173"/>
<keyword evidence="1" id="KW-0812">Transmembrane</keyword>
<keyword evidence="1" id="KW-1133">Transmembrane helix</keyword>
<protein>
    <submittedName>
        <fullName evidence="2">Uncharacterized protein</fullName>
    </submittedName>
</protein>
<dbReference type="GeneID" id="17037911"/>
<dbReference type="Proteomes" id="UP000007264">
    <property type="component" value="Unassembled WGS sequence"/>
</dbReference>
<organism evidence="2 3">
    <name type="scientific">Coccomyxa subellipsoidea (strain C-169)</name>
    <name type="common">Green microalga</name>
    <dbReference type="NCBI Taxonomy" id="574566"/>
    <lineage>
        <taxon>Eukaryota</taxon>
        <taxon>Viridiplantae</taxon>
        <taxon>Chlorophyta</taxon>
        <taxon>core chlorophytes</taxon>
        <taxon>Trebouxiophyceae</taxon>
        <taxon>Trebouxiophyceae incertae sedis</taxon>
        <taxon>Coccomyxaceae</taxon>
        <taxon>Coccomyxa</taxon>
        <taxon>Coccomyxa subellipsoidea</taxon>
    </lineage>
</organism>
<feature type="transmembrane region" description="Helical" evidence="1">
    <location>
        <begin position="107"/>
        <end position="129"/>
    </location>
</feature>
<dbReference type="EMBL" id="AGSI01000017">
    <property type="protein sequence ID" value="EIE19937.1"/>
    <property type="molecule type" value="Genomic_DNA"/>
</dbReference>
<keyword evidence="3" id="KW-1185">Reference proteome</keyword>
<evidence type="ECO:0000313" key="2">
    <source>
        <dbReference type="EMBL" id="EIE19937.1"/>
    </source>
</evidence>
<dbReference type="RefSeq" id="XP_005644481.1">
    <property type="nucleotide sequence ID" value="XM_005644424.1"/>
</dbReference>
<reference evidence="2 3" key="1">
    <citation type="journal article" date="2012" name="Genome Biol.">
        <title>The genome of the polar eukaryotic microalga coccomyxa subellipsoidea reveals traits of cold adaptation.</title>
        <authorList>
            <person name="Blanc G."/>
            <person name="Agarkova I."/>
            <person name="Grimwood J."/>
            <person name="Kuo A."/>
            <person name="Brueggeman A."/>
            <person name="Dunigan D."/>
            <person name="Gurnon J."/>
            <person name="Ladunga I."/>
            <person name="Lindquist E."/>
            <person name="Lucas S."/>
            <person name="Pangilinan J."/>
            <person name="Proschold T."/>
            <person name="Salamov A."/>
            <person name="Schmutz J."/>
            <person name="Weeks D."/>
            <person name="Yamada T."/>
            <person name="Claverie J.M."/>
            <person name="Grigoriev I."/>
            <person name="Van Etten J."/>
            <person name="Lomsadze A."/>
            <person name="Borodovsky M."/>
        </authorList>
    </citation>
    <scope>NUCLEOTIDE SEQUENCE [LARGE SCALE GENOMIC DNA]</scope>
    <source>
        <strain evidence="2 3">C-169</strain>
    </source>
</reference>
<accession>I0YNG8</accession>
<feature type="transmembrane region" description="Helical" evidence="1">
    <location>
        <begin position="58"/>
        <end position="79"/>
    </location>
</feature>
<gene>
    <name evidence="2" type="ORF">COCSUDRAFT_58173</name>
</gene>
<dbReference type="AlphaFoldDB" id="I0YNG8"/>
<keyword evidence="1" id="KW-0472">Membrane</keyword>
<proteinExistence type="predicted"/>
<feature type="transmembrane region" description="Helical" evidence="1">
    <location>
        <begin position="150"/>
        <end position="168"/>
    </location>
</feature>
<evidence type="ECO:0000313" key="3">
    <source>
        <dbReference type="Proteomes" id="UP000007264"/>
    </source>
</evidence>
<comment type="caution">
    <text evidence="2">The sequence shown here is derived from an EMBL/GenBank/DDBJ whole genome shotgun (WGS) entry which is preliminary data.</text>
</comment>
<evidence type="ECO:0000256" key="1">
    <source>
        <dbReference type="SAM" id="Phobius"/>
    </source>
</evidence>
<name>I0YNG8_COCSC</name>